<feature type="domain" description="Heme-copper oxidase subunit III family profile" evidence="8">
    <location>
        <begin position="24"/>
        <end position="198"/>
    </location>
</feature>
<sequence length="198" mass="22351">MSQANSSLSLAKQDKIVHDRPPMLAIGVMIWLGSELMFFSGLFAALFTIRAHVPVWPPTGTELDTLQAGIFTIILVASSGTMQWAVWLEEHRQRAKAKRWVWITIAMGAVFVANQVYEWINLTTRWYTNSYGSVFYITTGLHGLHVFLGLVAMGLLLYRMKGREGDAGELAAFQGVSYYWHFVDVIWVGLYSALFLLK</sequence>
<evidence type="ECO:0000256" key="5">
    <source>
        <dbReference type="ARBA" id="ARBA00022989"/>
    </source>
</evidence>
<dbReference type="InterPro" id="IPR035973">
    <property type="entry name" value="Cyt_c_oxidase_su3-like_sf"/>
</dbReference>
<dbReference type="GO" id="GO:0019646">
    <property type="term" value="P:aerobic electron transport chain"/>
    <property type="evidence" value="ECO:0007669"/>
    <property type="project" value="InterPro"/>
</dbReference>
<feature type="transmembrane region" description="Helical" evidence="7">
    <location>
        <begin position="100"/>
        <end position="117"/>
    </location>
</feature>
<dbReference type="InterPro" id="IPR024791">
    <property type="entry name" value="Cyt_c/ubiquinol_Oxase_su3"/>
</dbReference>
<evidence type="ECO:0000256" key="3">
    <source>
        <dbReference type="ARBA" id="ARBA00022475"/>
    </source>
</evidence>
<organism evidence="9">
    <name type="scientific">freshwater metagenome</name>
    <dbReference type="NCBI Taxonomy" id="449393"/>
    <lineage>
        <taxon>unclassified sequences</taxon>
        <taxon>metagenomes</taxon>
        <taxon>ecological metagenomes</taxon>
    </lineage>
</organism>
<keyword evidence="6 7" id="KW-0472">Membrane</keyword>
<proteinExistence type="inferred from homology"/>
<dbReference type="FunFam" id="1.20.120.80:FF:000001">
    <property type="entry name" value="Cytochrome (Ubi)quinol oxidase subunit III"/>
    <property type="match status" value="1"/>
</dbReference>
<keyword evidence="3" id="KW-1003">Cell membrane</keyword>
<comment type="similarity">
    <text evidence="2">Belongs to the cytochrome c oxidase subunit 3 family.</text>
</comment>
<dbReference type="AlphaFoldDB" id="A0A6J6VVJ7"/>
<dbReference type="PANTHER" id="PTHR11403">
    <property type="entry name" value="CYTOCHROME C OXIDASE SUBUNIT III"/>
    <property type="match status" value="1"/>
</dbReference>
<comment type="subcellular location">
    <subcellularLocation>
        <location evidence="1">Cell membrane</location>
        <topology evidence="1">Multi-pass membrane protein</topology>
    </subcellularLocation>
</comment>
<feature type="transmembrane region" description="Helical" evidence="7">
    <location>
        <begin position="178"/>
        <end position="197"/>
    </location>
</feature>
<accession>A0A6J6VVJ7</accession>
<dbReference type="InterPro" id="IPR000298">
    <property type="entry name" value="Cyt_c_oxidase-like_su3"/>
</dbReference>
<dbReference type="InterPro" id="IPR013833">
    <property type="entry name" value="Cyt_c_oxidase_su3_a-hlx"/>
</dbReference>
<protein>
    <submittedName>
        <fullName evidence="9">Unannotated protein</fullName>
    </submittedName>
</protein>
<feature type="transmembrane region" description="Helical" evidence="7">
    <location>
        <begin position="69"/>
        <end position="88"/>
    </location>
</feature>
<dbReference type="SUPFAM" id="SSF81452">
    <property type="entry name" value="Cytochrome c oxidase subunit III-like"/>
    <property type="match status" value="1"/>
</dbReference>
<dbReference type="GO" id="GO:0005886">
    <property type="term" value="C:plasma membrane"/>
    <property type="evidence" value="ECO:0007669"/>
    <property type="project" value="UniProtKB-SubCell"/>
</dbReference>
<dbReference type="EMBL" id="CAFAAB010000007">
    <property type="protein sequence ID" value="CAB4774933.1"/>
    <property type="molecule type" value="Genomic_DNA"/>
</dbReference>
<dbReference type="CDD" id="cd00386">
    <property type="entry name" value="Heme_Cu_Oxidase_III_like"/>
    <property type="match status" value="1"/>
</dbReference>
<dbReference type="GO" id="GO:0004129">
    <property type="term" value="F:cytochrome-c oxidase activity"/>
    <property type="evidence" value="ECO:0007669"/>
    <property type="project" value="InterPro"/>
</dbReference>
<feature type="transmembrane region" description="Helical" evidence="7">
    <location>
        <begin position="137"/>
        <end position="158"/>
    </location>
</feature>
<gene>
    <name evidence="9" type="ORF">UFOPK2958_00131</name>
</gene>
<dbReference type="PROSITE" id="PS50253">
    <property type="entry name" value="COX3"/>
    <property type="match status" value="1"/>
</dbReference>
<evidence type="ECO:0000256" key="2">
    <source>
        <dbReference type="ARBA" id="ARBA00010581"/>
    </source>
</evidence>
<keyword evidence="5 7" id="KW-1133">Transmembrane helix</keyword>
<keyword evidence="4 7" id="KW-0812">Transmembrane</keyword>
<dbReference type="Gene3D" id="1.20.120.80">
    <property type="entry name" value="Cytochrome c oxidase, subunit III, four-helix bundle"/>
    <property type="match status" value="1"/>
</dbReference>
<evidence type="ECO:0000256" key="7">
    <source>
        <dbReference type="SAM" id="Phobius"/>
    </source>
</evidence>
<dbReference type="PANTHER" id="PTHR11403:SF2">
    <property type="entry name" value="CYTOCHROME BO(3) UBIQUINOL OXIDASE SUBUNIT 3"/>
    <property type="match status" value="1"/>
</dbReference>
<evidence type="ECO:0000259" key="8">
    <source>
        <dbReference type="PROSITE" id="PS50253"/>
    </source>
</evidence>
<evidence type="ECO:0000256" key="4">
    <source>
        <dbReference type="ARBA" id="ARBA00022692"/>
    </source>
</evidence>
<evidence type="ECO:0000313" key="9">
    <source>
        <dbReference type="EMBL" id="CAB4774933.1"/>
    </source>
</evidence>
<evidence type="ECO:0000256" key="6">
    <source>
        <dbReference type="ARBA" id="ARBA00023136"/>
    </source>
</evidence>
<feature type="transmembrane region" description="Helical" evidence="7">
    <location>
        <begin position="21"/>
        <end position="49"/>
    </location>
</feature>
<evidence type="ECO:0000256" key="1">
    <source>
        <dbReference type="ARBA" id="ARBA00004651"/>
    </source>
</evidence>
<name>A0A6J6VVJ7_9ZZZZ</name>
<reference evidence="9" key="1">
    <citation type="submission" date="2020-05" db="EMBL/GenBank/DDBJ databases">
        <authorList>
            <person name="Chiriac C."/>
            <person name="Salcher M."/>
            <person name="Ghai R."/>
            <person name="Kavagutti S V."/>
        </authorList>
    </citation>
    <scope>NUCLEOTIDE SEQUENCE</scope>
</reference>
<dbReference type="Pfam" id="PF00510">
    <property type="entry name" value="COX3"/>
    <property type="match status" value="1"/>
</dbReference>